<accession>A0A561WL79</accession>
<gene>
    <name evidence="5" type="ORF">FHX34_1021187</name>
</gene>
<evidence type="ECO:0000313" key="6">
    <source>
        <dbReference type="Proteomes" id="UP000320239"/>
    </source>
</evidence>
<sequence>MSAACATGQHDKHDVYAELCPCRGLLDLIANKWTTLAVGALENGPLRFGALQRHMEGISPKVLTQTLRRMQDAGLITRTVYPAVPLHVEYELTAVGRSLTVPLRGLRDWAEKHLHEMNV</sequence>
<evidence type="ECO:0000313" key="5">
    <source>
        <dbReference type="EMBL" id="TWG24627.1"/>
    </source>
</evidence>
<dbReference type="Proteomes" id="UP000320239">
    <property type="component" value="Unassembled WGS sequence"/>
</dbReference>
<keyword evidence="6" id="KW-1185">Reference proteome</keyword>
<dbReference type="PANTHER" id="PTHR33204:SF37">
    <property type="entry name" value="HTH-TYPE TRANSCRIPTIONAL REGULATOR YODB"/>
    <property type="match status" value="1"/>
</dbReference>
<proteinExistence type="predicted"/>
<keyword evidence="3" id="KW-0804">Transcription</keyword>
<dbReference type="InterPro" id="IPR002577">
    <property type="entry name" value="HTH_HxlR"/>
</dbReference>
<dbReference type="PANTHER" id="PTHR33204">
    <property type="entry name" value="TRANSCRIPTIONAL REGULATOR, MARR FAMILY"/>
    <property type="match status" value="1"/>
</dbReference>
<evidence type="ECO:0000256" key="2">
    <source>
        <dbReference type="ARBA" id="ARBA00023125"/>
    </source>
</evidence>
<protein>
    <submittedName>
        <fullName evidence="5">HxlR family transcriptional regulator</fullName>
    </submittedName>
</protein>
<feature type="domain" description="HTH hxlR-type" evidence="4">
    <location>
        <begin position="20"/>
        <end position="118"/>
    </location>
</feature>
<dbReference type="InterPro" id="IPR036388">
    <property type="entry name" value="WH-like_DNA-bd_sf"/>
</dbReference>
<evidence type="ECO:0000256" key="1">
    <source>
        <dbReference type="ARBA" id="ARBA00023015"/>
    </source>
</evidence>
<dbReference type="SUPFAM" id="SSF46785">
    <property type="entry name" value="Winged helix' DNA-binding domain"/>
    <property type="match status" value="1"/>
</dbReference>
<keyword evidence="2" id="KW-0238">DNA-binding</keyword>
<dbReference type="AlphaFoldDB" id="A0A561WL79"/>
<name>A0A561WL79_ACTTI</name>
<comment type="caution">
    <text evidence="5">The sequence shown here is derived from an EMBL/GenBank/DDBJ whole genome shotgun (WGS) entry which is preliminary data.</text>
</comment>
<evidence type="ECO:0000259" key="4">
    <source>
        <dbReference type="PROSITE" id="PS51118"/>
    </source>
</evidence>
<dbReference type="GO" id="GO:0003677">
    <property type="term" value="F:DNA binding"/>
    <property type="evidence" value="ECO:0007669"/>
    <property type="project" value="UniProtKB-KW"/>
</dbReference>
<reference evidence="5 6" key="1">
    <citation type="submission" date="2019-06" db="EMBL/GenBank/DDBJ databases">
        <title>Sequencing the genomes of 1000 actinobacteria strains.</title>
        <authorList>
            <person name="Klenk H.-P."/>
        </authorList>
    </citation>
    <scope>NUCLEOTIDE SEQUENCE [LARGE SCALE GENOMIC DNA]</scope>
    <source>
        <strain evidence="5 6">DSM 43866</strain>
    </source>
</reference>
<dbReference type="RefSeq" id="WP_122977708.1">
    <property type="nucleotide sequence ID" value="NZ_BOMX01000111.1"/>
</dbReference>
<evidence type="ECO:0000256" key="3">
    <source>
        <dbReference type="ARBA" id="ARBA00023163"/>
    </source>
</evidence>
<dbReference type="PROSITE" id="PS51118">
    <property type="entry name" value="HTH_HXLR"/>
    <property type="match status" value="1"/>
</dbReference>
<organism evidence="5 6">
    <name type="scientific">Actinoplanes teichomyceticus</name>
    <dbReference type="NCBI Taxonomy" id="1867"/>
    <lineage>
        <taxon>Bacteria</taxon>
        <taxon>Bacillati</taxon>
        <taxon>Actinomycetota</taxon>
        <taxon>Actinomycetes</taxon>
        <taxon>Micromonosporales</taxon>
        <taxon>Micromonosporaceae</taxon>
        <taxon>Actinoplanes</taxon>
    </lineage>
</organism>
<keyword evidence="1" id="KW-0805">Transcription regulation</keyword>
<dbReference type="Pfam" id="PF01638">
    <property type="entry name" value="HxlR"/>
    <property type="match status" value="1"/>
</dbReference>
<dbReference type="OrthoDB" id="3293788at2"/>
<dbReference type="InterPro" id="IPR036390">
    <property type="entry name" value="WH_DNA-bd_sf"/>
</dbReference>
<dbReference type="Gene3D" id="1.10.10.10">
    <property type="entry name" value="Winged helix-like DNA-binding domain superfamily/Winged helix DNA-binding domain"/>
    <property type="match status" value="1"/>
</dbReference>
<dbReference type="EMBL" id="VIWY01000002">
    <property type="protein sequence ID" value="TWG24627.1"/>
    <property type="molecule type" value="Genomic_DNA"/>
</dbReference>